<evidence type="ECO:0000313" key="1">
    <source>
        <dbReference type="EMBL" id="NKF22592.1"/>
    </source>
</evidence>
<gene>
    <name evidence="1" type="ORF">G7Y82_09695</name>
</gene>
<sequence>MSAAPDDAQGWLTLRELDDEACLPKGSAFRVFKRLADSWHEGRDYAVLDSQHDAAAVTALRQNQRLYPHSVKAILLAPAAGAAVLQALQSR</sequence>
<keyword evidence="2" id="KW-1185">Reference proteome</keyword>
<reference evidence="1" key="1">
    <citation type="submission" date="2020-03" db="EMBL/GenBank/DDBJ databases">
        <title>Solimonas marina sp. nov., isolated from deep seawater of the Pacific Ocean.</title>
        <authorList>
            <person name="Liu X."/>
            <person name="Lai Q."/>
            <person name="Sun F."/>
            <person name="Gai Y."/>
            <person name="Li G."/>
            <person name="Shao Z."/>
        </authorList>
    </citation>
    <scope>NUCLEOTIDE SEQUENCE</scope>
    <source>
        <strain evidence="1">C16B3</strain>
    </source>
</reference>
<dbReference type="Proteomes" id="UP000653472">
    <property type="component" value="Unassembled WGS sequence"/>
</dbReference>
<dbReference type="EMBL" id="JAAVXB010000004">
    <property type="protein sequence ID" value="NKF22592.1"/>
    <property type="molecule type" value="Genomic_DNA"/>
</dbReference>
<dbReference type="AlphaFoldDB" id="A0A969W8I4"/>
<accession>A0A969W8I4</accession>
<organism evidence="1 2">
    <name type="scientific">Solimonas marina</name>
    <dbReference type="NCBI Taxonomy" id="2714601"/>
    <lineage>
        <taxon>Bacteria</taxon>
        <taxon>Pseudomonadati</taxon>
        <taxon>Pseudomonadota</taxon>
        <taxon>Gammaproteobacteria</taxon>
        <taxon>Nevskiales</taxon>
        <taxon>Nevskiaceae</taxon>
        <taxon>Solimonas</taxon>
    </lineage>
</organism>
<name>A0A969W8I4_9GAMM</name>
<proteinExistence type="predicted"/>
<evidence type="ECO:0000313" key="2">
    <source>
        <dbReference type="Proteomes" id="UP000653472"/>
    </source>
</evidence>
<dbReference type="RefSeq" id="WP_168147837.1">
    <property type="nucleotide sequence ID" value="NZ_JAAVXB010000004.1"/>
</dbReference>
<protein>
    <submittedName>
        <fullName evidence="1">Uncharacterized protein</fullName>
    </submittedName>
</protein>
<comment type="caution">
    <text evidence="1">The sequence shown here is derived from an EMBL/GenBank/DDBJ whole genome shotgun (WGS) entry which is preliminary data.</text>
</comment>